<name>A0A317ZEZ6_9BACT</name>
<accession>A0A317ZEZ6</accession>
<dbReference type="InParanoid" id="A0A317ZEZ6"/>
<evidence type="ECO:0000313" key="2">
    <source>
        <dbReference type="EMBL" id="PXA03976.1"/>
    </source>
</evidence>
<gene>
    <name evidence="2" type="ORF">DDZ13_10080</name>
</gene>
<comment type="caution">
    <text evidence="2">The sequence shown here is derived from an EMBL/GenBank/DDBJ whole genome shotgun (WGS) entry which is preliminary data.</text>
</comment>
<proteinExistence type="predicted"/>
<reference evidence="2 3" key="1">
    <citation type="submission" date="2018-05" db="EMBL/GenBank/DDBJ databases">
        <title>Coraliomargarita sinensis sp. nov., isolated from a marine solar saltern.</title>
        <authorList>
            <person name="Zhou L.Y."/>
        </authorList>
    </citation>
    <scope>NUCLEOTIDE SEQUENCE [LARGE SCALE GENOMIC DNA]</scope>
    <source>
        <strain evidence="2 3">WN38</strain>
    </source>
</reference>
<evidence type="ECO:0008006" key="4">
    <source>
        <dbReference type="Google" id="ProtNLM"/>
    </source>
</evidence>
<dbReference type="EMBL" id="QHJQ01000006">
    <property type="protein sequence ID" value="PXA03976.1"/>
    <property type="molecule type" value="Genomic_DNA"/>
</dbReference>
<protein>
    <recommendedName>
        <fullName evidence="4">3-keto-disaccharide hydrolase domain-containing protein</fullName>
    </recommendedName>
</protein>
<feature type="signal peptide" evidence="1">
    <location>
        <begin position="1"/>
        <end position="37"/>
    </location>
</feature>
<evidence type="ECO:0000256" key="1">
    <source>
        <dbReference type="SAM" id="SignalP"/>
    </source>
</evidence>
<keyword evidence="3" id="KW-1185">Reference proteome</keyword>
<feature type="chain" id="PRO_5016252065" description="3-keto-disaccharide hydrolase domain-containing protein" evidence="1">
    <location>
        <begin position="38"/>
        <end position="208"/>
    </location>
</feature>
<dbReference type="Proteomes" id="UP000247099">
    <property type="component" value="Unassembled WGS sequence"/>
</dbReference>
<dbReference type="Gene3D" id="2.60.120.560">
    <property type="entry name" value="Exo-inulinase, domain 1"/>
    <property type="match status" value="1"/>
</dbReference>
<sequence length="208" mass="23730">MATAWLRHSSPFIKKQKMKSTKILLTCLTLLVSSDLAAEKKSEWISSDFDSIFKITMNTEHLVQSRSITYLPELPVTLDEFDSYTITLEFESKEPVWNTTGIVFGGNEGDYHILLINSSEKWFTYASHKARDLGANWRDYIFRLGSDAIDSSENEIQVVKKSQNIYFYINGKRVGQSKLPELAGNRIGFYVNGEKSLVKIKSIALQTR</sequence>
<organism evidence="2 3">
    <name type="scientific">Coraliomargarita sinensis</name>
    <dbReference type="NCBI Taxonomy" id="2174842"/>
    <lineage>
        <taxon>Bacteria</taxon>
        <taxon>Pseudomonadati</taxon>
        <taxon>Verrucomicrobiota</taxon>
        <taxon>Opitutia</taxon>
        <taxon>Puniceicoccales</taxon>
        <taxon>Coraliomargaritaceae</taxon>
        <taxon>Coraliomargarita</taxon>
    </lineage>
</organism>
<evidence type="ECO:0000313" key="3">
    <source>
        <dbReference type="Proteomes" id="UP000247099"/>
    </source>
</evidence>
<keyword evidence="1" id="KW-0732">Signal</keyword>
<dbReference type="AlphaFoldDB" id="A0A317ZEZ6"/>